<protein>
    <submittedName>
        <fullName evidence="1">Uncharacterized protein</fullName>
    </submittedName>
</protein>
<name>A0ACB9PHK3_BAUVA</name>
<evidence type="ECO:0000313" key="2">
    <source>
        <dbReference type="Proteomes" id="UP000828941"/>
    </source>
</evidence>
<accession>A0ACB9PHK3</accession>
<organism evidence="1 2">
    <name type="scientific">Bauhinia variegata</name>
    <name type="common">Purple orchid tree</name>
    <name type="synonym">Phanera variegata</name>
    <dbReference type="NCBI Taxonomy" id="167791"/>
    <lineage>
        <taxon>Eukaryota</taxon>
        <taxon>Viridiplantae</taxon>
        <taxon>Streptophyta</taxon>
        <taxon>Embryophyta</taxon>
        <taxon>Tracheophyta</taxon>
        <taxon>Spermatophyta</taxon>
        <taxon>Magnoliopsida</taxon>
        <taxon>eudicotyledons</taxon>
        <taxon>Gunneridae</taxon>
        <taxon>Pentapetalae</taxon>
        <taxon>rosids</taxon>
        <taxon>fabids</taxon>
        <taxon>Fabales</taxon>
        <taxon>Fabaceae</taxon>
        <taxon>Cercidoideae</taxon>
        <taxon>Cercideae</taxon>
        <taxon>Bauhiniinae</taxon>
        <taxon>Bauhinia</taxon>
    </lineage>
</organism>
<evidence type="ECO:0000313" key="1">
    <source>
        <dbReference type="EMBL" id="KAI4348013.1"/>
    </source>
</evidence>
<sequence>MLVHLIVWLRFPELNMVYHNEAVLMAIGSMIGNPIRVDRNTMEASRGHFACICVEINLNWPLVGKFSLDDKWHRIEYEGLHLICTHCGCYGHKKDSCASRVLSDEGTA</sequence>
<reference evidence="1 2" key="1">
    <citation type="journal article" date="2022" name="DNA Res.">
        <title>Chromosomal-level genome assembly of the orchid tree Bauhinia variegata (Leguminosae; Cercidoideae) supports the allotetraploid origin hypothesis of Bauhinia.</title>
        <authorList>
            <person name="Zhong Y."/>
            <person name="Chen Y."/>
            <person name="Zheng D."/>
            <person name="Pang J."/>
            <person name="Liu Y."/>
            <person name="Luo S."/>
            <person name="Meng S."/>
            <person name="Qian L."/>
            <person name="Wei D."/>
            <person name="Dai S."/>
            <person name="Zhou R."/>
        </authorList>
    </citation>
    <scope>NUCLEOTIDE SEQUENCE [LARGE SCALE GENOMIC DNA]</scope>
    <source>
        <strain evidence="1">BV-YZ2020</strain>
    </source>
</reference>
<dbReference type="EMBL" id="CM039429">
    <property type="protein sequence ID" value="KAI4348013.1"/>
    <property type="molecule type" value="Genomic_DNA"/>
</dbReference>
<proteinExistence type="predicted"/>
<gene>
    <name evidence="1" type="ORF">L6164_008776</name>
</gene>
<dbReference type="Proteomes" id="UP000828941">
    <property type="component" value="Chromosome 4"/>
</dbReference>
<keyword evidence="2" id="KW-1185">Reference proteome</keyword>
<comment type="caution">
    <text evidence="1">The sequence shown here is derived from an EMBL/GenBank/DDBJ whole genome shotgun (WGS) entry which is preliminary data.</text>
</comment>